<proteinExistence type="predicted"/>
<sequence>MKDYRGFLIRNERKRLNISLEALSHGICSPSYLSKIENNTLIANDSIYDLLLEKLGMQLLDKVEEEKLRSMLDLFFKYYMSSNQQLLKIMKVLLEYKDKVSSSTLFIQYQLFLLYASEMNLQVTVSVKEVEKYYPYMDNQQREYFHLFRLSSGNIVLSENDDWIYVRTLKAKANLYMYQKHIFKAYDLYKTCLSCAVELGNKNLISEILCSLGWVCLNVDIEQAEKYYLSAVSYDSGYQQLAFYNLGATMLQNKKYRKKGKRYLQKGVKHCKDEFMKIKYKEALFIYTVLYEDKKDAKSIIKDLSDCEHIDVLSMMLKEHYQLNVDYQNGLMKLKDTSVLFKFLYCKNCEFLRKYKDICSLNEWI</sequence>
<dbReference type="RefSeq" id="WP_022419997.1">
    <property type="nucleotide sequence ID" value="NZ_FR898540.1"/>
</dbReference>
<dbReference type="CDD" id="cd00093">
    <property type="entry name" value="HTH_XRE"/>
    <property type="match status" value="1"/>
</dbReference>
<feature type="domain" description="HTH cro/C1-type" evidence="1">
    <location>
        <begin position="9"/>
        <end position="63"/>
    </location>
</feature>
<gene>
    <name evidence="2" type="ORF">BN631_00479</name>
</gene>
<dbReference type="Pfam" id="PF01381">
    <property type="entry name" value="HTH_3"/>
    <property type="match status" value="1"/>
</dbReference>
<dbReference type="InterPro" id="IPR010982">
    <property type="entry name" value="Lambda_DNA-bd_dom_sf"/>
</dbReference>
<protein>
    <recommendedName>
        <fullName evidence="1">HTH cro/C1-type domain-containing protein</fullName>
    </recommendedName>
</protein>
<name>R7GD38_9FIRM</name>
<dbReference type="Gene3D" id="1.25.40.10">
    <property type="entry name" value="Tetratricopeptide repeat domain"/>
    <property type="match status" value="1"/>
</dbReference>
<organism evidence="2 3">
    <name type="scientific">Amedibacillus dolichus CAG:375</name>
    <dbReference type="NCBI Taxonomy" id="1263076"/>
    <lineage>
        <taxon>Bacteria</taxon>
        <taxon>Bacillati</taxon>
        <taxon>Bacillota</taxon>
        <taxon>Erysipelotrichia</taxon>
        <taxon>Erysipelotrichales</taxon>
        <taxon>Erysipelotrichaceae</taxon>
        <taxon>Amedibacillus</taxon>
    </lineage>
</organism>
<dbReference type="AlphaFoldDB" id="R7GD38"/>
<dbReference type="EMBL" id="CBIN010000309">
    <property type="protein sequence ID" value="CDE23847.1"/>
    <property type="molecule type" value="Genomic_DNA"/>
</dbReference>
<accession>R7GD38</accession>
<dbReference type="InterPro" id="IPR011990">
    <property type="entry name" value="TPR-like_helical_dom_sf"/>
</dbReference>
<dbReference type="Proteomes" id="UP000018093">
    <property type="component" value="Unassembled WGS sequence"/>
</dbReference>
<dbReference type="SUPFAM" id="SSF48452">
    <property type="entry name" value="TPR-like"/>
    <property type="match status" value="1"/>
</dbReference>
<dbReference type="SMART" id="SM00530">
    <property type="entry name" value="HTH_XRE"/>
    <property type="match status" value="1"/>
</dbReference>
<evidence type="ECO:0000259" key="1">
    <source>
        <dbReference type="PROSITE" id="PS50943"/>
    </source>
</evidence>
<dbReference type="SUPFAM" id="SSF47413">
    <property type="entry name" value="lambda repressor-like DNA-binding domains"/>
    <property type="match status" value="1"/>
</dbReference>
<dbReference type="InterPro" id="IPR001387">
    <property type="entry name" value="Cro/C1-type_HTH"/>
</dbReference>
<evidence type="ECO:0000313" key="3">
    <source>
        <dbReference type="Proteomes" id="UP000018093"/>
    </source>
</evidence>
<dbReference type="Gene3D" id="1.10.260.40">
    <property type="entry name" value="lambda repressor-like DNA-binding domains"/>
    <property type="match status" value="1"/>
</dbReference>
<evidence type="ECO:0000313" key="2">
    <source>
        <dbReference type="EMBL" id="CDE23847.1"/>
    </source>
</evidence>
<dbReference type="GO" id="GO:0003677">
    <property type="term" value="F:DNA binding"/>
    <property type="evidence" value="ECO:0007669"/>
    <property type="project" value="InterPro"/>
</dbReference>
<comment type="caution">
    <text evidence="2">The sequence shown here is derived from an EMBL/GenBank/DDBJ whole genome shotgun (WGS) entry which is preliminary data.</text>
</comment>
<dbReference type="PROSITE" id="PS50943">
    <property type="entry name" value="HTH_CROC1"/>
    <property type="match status" value="1"/>
</dbReference>
<reference evidence="2" key="1">
    <citation type="submission" date="2012-11" db="EMBL/GenBank/DDBJ databases">
        <title>Dependencies among metagenomic species, viruses, plasmids and units of genetic variation.</title>
        <authorList>
            <person name="Nielsen H.B."/>
            <person name="Almeida M."/>
            <person name="Juncker A.S."/>
            <person name="Rasmussen S."/>
            <person name="Li J."/>
            <person name="Sunagawa S."/>
            <person name="Plichta D."/>
            <person name="Gautier L."/>
            <person name="Le Chatelier E."/>
            <person name="Peletier E."/>
            <person name="Bonde I."/>
            <person name="Nielsen T."/>
            <person name="Manichanh C."/>
            <person name="Arumugam M."/>
            <person name="Batto J."/>
            <person name="Santos M.B.Q.D."/>
            <person name="Blom N."/>
            <person name="Borruel N."/>
            <person name="Burgdorf K.S."/>
            <person name="Boumezbeur F."/>
            <person name="Casellas F."/>
            <person name="Dore J."/>
            <person name="Guarner F."/>
            <person name="Hansen T."/>
            <person name="Hildebrand F."/>
            <person name="Kaas R.S."/>
            <person name="Kennedy S."/>
            <person name="Kristiansen K."/>
            <person name="Kultima J.R."/>
            <person name="Leonard P."/>
            <person name="Levenez F."/>
            <person name="Lund O."/>
            <person name="Moumen B."/>
            <person name="Le Paslier D."/>
            <person name="Pons N."/>
            <person name="Pedersen O."/>
            <person name="Prifti E."/>
            <person name="Qin J."/>
            <person name="Raes J."/>
            <person name="Tap J."/>
            <person name="Tims S."/>
            <person name="Ussery D.W."/>
            <person name="Yamada T."/>
            <person name="MetaHit consortium"/>
            <person name="Renault P."/>
            <person name="Sicheritz-Ponten T."/>
            <person name="Bork P."/>
            <person name="Wang J."/>
            <person name="Brunak S."/>
            <person name="Ehrlich S.D."/>
        </authorList>
    </citation>
    <scope>NUCLEOTIDE SEQUENCE [LARGE SCALE GENOMIC DNA]</scope>
</reference>